<feature type="signal peptide" evidence="1">
    <location>
        <begin position="1"/>
        <end position="21"/>
    </location>
</feature>
<organism evidence="2 3">
    <name type="scientific">Papilio machaon</name>
    <name type="common">Old World swallowtail butterfly</name>
    <dbReference type="NCBI Taxonomy" id="76193"/>
    <lineage>
        <taxon>Eukaryota</taxon>
        <taxon>Metazoa</taxon>
        <taxon>Ecdysozoa</taxon>
        <taxon>Arthropoda</taxon>
        <taxon>Hexapoda</taxon>
        <taxon>Insecta</taxon>
        <taxon>Pterygota</taxon>
        <taxon>Neoptera</taxon>
        <taxon>Endopterygota</taxon>
        <taxon>Lepidoptera</taxon>
        <taxon>Glossata</taxon>
        <taxon>Ditrysia</taxon>
        <taxon>Papilionoidea</taxon>
        <taxon>Papilionidae</taxon>
        <taxon>Papilioninae</taxon>
        <taxon>Papilio</taxon>
    </lineage>
</organism>
<keyword evidence="1" id="KW-0732">Signal</keyword>
<reference evidence="2 3" key="1">
    <citation type="journal article" date="2015" name="Nat. Commun.">
        <title>Outbred genome sequencing and CRISPR/Cas9 gene editing in butterflies.</title>
        <authorList>
            <person name="Li X."/>
            <person name="Fan D."/>
            <person name="Zhang W."/>
            <person name="Liu G."/>
            <person name="Zhang L."/>
            <person name="Zhao L."/>
            <person name="Fang X."/>
            <person name="Chen L."/>
            <person name="Dong Y."/>
            <person name="Chen Y."/>
            <person name="Ding Y."/>
            <person name="Zhao R."/>
            <person name="Feng M."/>
            <person name="Zhu Y."/>
            <person name="Feng Y."/>
            <person name="Jiang X."/>
            <person name="Zhu D."/>
            <person name="Xiang H."/>
            <person name="Feng X."/>
            <person name="Li S."/>
            <person name="Wang J."/>
            <person name="Zhang G."/>
            <person name="Kronforst M.R."/>
            <person name="Wang W."/>
        </authorList>
    </citation>
    <scope>NUCLEOTIDE SEQUENCE [LARGE SCALE GENOMIC DNA]</scope>
    <source>
        <strain evidence="2">Ya'a_city_454_Pm</strain>
        <tissue evidence="2">Whole body</tissue>
    </source>
</reference>
<feature type="chain" id="PRO_5008265190" evidence="1">
    <location>
        <begin position="22"/>
        <end position="115"/>
    </location>
</feature>
<name>A0A194RH84_PAPMA</name>
<dbReference type="Proteomes" id="UP000053240">
    <property type="component" value="Unassembled WGS sequence"/>
</dbReference>
<keyword evidence="3" id="KW-1185">Reference proteome</keyword>
<protein>
    <submittedName>
        <fullName evidence="2">Uncharacterized protein</fullName>
    </submittedName>
</protein>
<gene>
    <name evidence="2" type="ORF">RR48_09323</name>
</gene>
<dbReference type="InParanoid" id="A0A194RH84"/>
<proteinExistence type="predicted"/>
<accession>A0A194RH84</accession>
<evidence type="ECO:0000256" key="1">
    <source>
        <dbReference type="SAM" id="SignalP"/>
    </source>
</evidence>
<evidence type="ECO:0000313" key="3">
    <source>
        <dbReference type="Proteomes" id="UP000053240"/>
    </source>
</evidence>
<sequence length="115" mass="13083">MVGKFTITLVSVICLVSVCTSKFVESSDSLQSNLQSMYKNIIYLKKIDEIQRFKRNTDEPMSLSFQDMSENIKNFCKAVPALLEPLSVQARDIIHEPCNFGYIKVNGKCVPEQEQ</sequence>
<dbReference type="EMBL" id="KQ460397">
    <property type="protein sequence ID" value="KPJ15296.1"/>
    <property type="molecule type" value="Genomic_DNA"/>
</dbReference>
<evidence type="ECO:0000313" key="2">
    <source>
        <dbReference type="EMBL" id="KPJ15296.1"/>
    </source>
</evidence>
<dbReference type="AlphaFoldDB" id="A0A194RH84"/>